<dbReference type="RefSeq" id="XP_034052959.1">
    <property type="nucleotide sequence ID" value="XM_034197068.1"/>
</dbReference>
<dbReference type="Proteomes" id="UP000515161">
    <property type="component" value="Unplaced"/>
</dbReference>
<organism evidence="2 3">
    <name type="scientific">Gymnodraco acuticeps</name>
    <name type="common">Antarctic dragonfish</name>
    <dbReference type="NCBI Taxonomy" id="8218"/>
    <lineage>
        <taxon>Eukaryota</taxon>
        <taxon>Metazoa</taxon>
        <taxon>Chordata</taxon>
        <taxon>Craniata</taxon>
        <taxon>Vertebrata</taxon>
        <taxon>Euteleostomi</taxon>
        <taxon>Actinopterygii</taxon>
        <taxon>Neopterygii</taxon>
        <taxon>Teleostei</taxon>
        <taxon>Neoteleostei</taxon>
        <taxon>Acanthomorphata</taxon>
        <taxon>Eupercaria</taxon>
        <taxon>Perciformes</taxon>
        <taxon>Notothenioidei</taxon>
        <taxon>Bathydraconidae</taxon>
        <taxon>Gymnodraco</taxon>
    </lineage>
</organism>
<keyword evidence="2" id="KW-1185">Reference proteome</keyword>
<accession>A0A6P8SQI3</accession>
<dbReference type="OrthoDB" id="10600476at2759"/>
<name>A0A6P8SQI3_GYMAC</name>
<proteinExistence type="predicted"/>
<dbReference type="AlphaFoldDB" id="A0A6P8SQI3"/>
<protein>
    <submittedName>
        <fullName evidence="3">Uncharacterized protein LOC117533373</fullName>
    </submittedName>
</protein>
<evidence type="ECO:0000313" key="3">
    <source>
        <dbReference type="RefSeq" id="XP_034052959.1"/>
    </source>
</evidence>
<dbReference type="KEGG" id="gacu:117533373"/>
<sequence length="208" mass="23587">MARHYKWTAVLLPDPARPSLPRLVLCRIPSLPGSPAEPAPEHNSSPCSPFRAICSSSPGSQHGPPTGPAPERKRMKNLRLLMKRREQSGSRWSERVAEDPAHPTRITLRRRQRTSSSLQSPRELLEPAAPWEAQPVGNVPVKKSIRLLMKKRTQRGEEVGGRIKCDLSCKKERGEEMRGQYEAQALVQKSFCVRREMRKEAKKLSRDM</sequence>
<feature type="compositionally biased region" description="Basic and acidic residues" evidence="1">
    <location>
        <begin position="83"/>
        <end position="102"/>
    </location>
</feature>
<evidence type="ECO:0000256" key="1">
    <source>
        <dbReference type="SAM" id="MobiDB-lite"/>
    </source>
</evidence>
<dbReference type="GeneID" id="117533373"/>
<reference evidence="3" key="1">
    <citation type="submission" date="2025-08" db="UniProtKB">
        <authorList>
            <consortium name="RefSeq"/>
        </authorList>
    </citation>
    <scope>IDENTIFICATION</scope>
</reference>
<evidence type="ECO:0000313" key="2">
    <source>
        <dbReference type="Proteomes" id="UP000515161"/>
    </source>
</evidence>
<feature type="region of interest" description="Disordered" evidence="1">
    <location>
        <begin position="29"/>
        <end position="123"/>
    </location>
</feature>
<gene>
    <name evidence="3" type="primary">LOC117533373</name>
</gene>
<dbReference type="InParanoid" id="A0A6P8SQI3"/>